<evidence type="ECO:0000313" key="5">
    <source>
        <dbReference type="EMBL" id="ANN21067.1"/>
    </source>
</evidence>
<dbReference type="GO" id="GO:0016042">
    <property type="term" value="P:lipid catabolic process"/>
    <property type="evidence" value="ECO:0007669"/>
    <property type="project" value="UniProtKB-KW"/>
</dbReference>
<reference evidence="5 6" key="1">
    <citation type="journal article" date="2015" name="Genome Announc.">
        <title>Draft Genome Sequence of Norvancomycin-Producing Strain Amycolatopsis orientalis CPCC200066.</title>
        <authorList>
            <person name="Lei X."/>
            <person name="Yuan F."/>
            <person name="Shi Y."/>
            <person name="Li X."/>
            <person name="Wang L."/>
            <person name="Hong B."/>
        </authorList>
    </citation>
    <scope>NUCLEOTIDE SEQUENCE [LARGE SCALE GENOMIC DNA]</scope>
    <source>
        <strain evidence="5 6">B-37</strain>
    </source>
</reference>
<evidence type="ECO:0000256" key="1">
    <source>
        <dbReference type="ARBA" id="ARBA00022801"/>
    </source>
</evidence>
<dbReference type="EMBL" id="CP016174">
    <property type="protein sequence ID" value="ANN21067.1"/>
    <property type="molecule type" value="Genomic_DNA"/>
</dbReference>
<keyword evidence="1 5" id="KW-0378">Hydrolase</keyword>
<protein>
    <submittedName>
        <fullName evidence="5">Acetylhydrolase</fullName>
    </submittedName>
</protein>
<keyword evidence="3" id="KW-0443">Lipid metabolism</keyword>
<name>A0A193C9B0_AMYOR</name>
<dbReference type="eggNOG" id="COG4188">
    <property type="taxonomic scope" value="Bacteria"/>
</dbReference>
<dbReference type="KEGG" id="aori:SD37_39440"/>
<evidence type="ECO:0000256" key="4">
    <source>
        <dbReference type="SAM" id="SignalP"/>
    </source>
</evidence>
<feature type="chain" id="PRO_5008256599" evidence="4">
    <location>
        <begin position="24"/>
        <end position="363"/>
    </location>
</feature>
<dbReference type="PANTHER" id="PTHR10272:SF0">
    <property type="entry name" value="PLATELET-ACTIVATING FACTOR ACETYLHYDROLASE"/>
    <property type="match status" value="1"/>
</dbReference>
<dbReference type="Pfam" id="PF03403">
    <property type="entry name" value="PAF-AH_p_II"/>
    <property type="match status" value="1"/>
</dbReference>
<evidence type="ECO:0000256" key="3">
    <source>
        <dbReference type="ARBA" id="ARBA00023098"/>
    </source>
</evidence>
<keyword evidence="4" id="KW-0732">Signal</keyword>
<organism evidence="5 6">
    <name type="scientific">Amycolatopsis orientalis</name>
    <name type="common">Nocardia orientalis</name>
    <dbReference type="NCBI Taxonomy" id="31958"/>
    <lineage>
        <taxon>Bacteria</taxon>
        <taxon>Bacillati</taxon>
        <taxon>Actinomycetota</taxon>
        <taxon>Actinomycetes</taxon>
        <taxon>Pseudonocardiales</taxon>
        <taxon>Pseudonocardiaceae</taxon>
        <taxon>Amycolatopsis</taxon>
    </lineage>
</organism>
<dbReference type="RefSeq" id="WP_044855178.1">
    <property type="nucleotide sequence ID" value="NZ_CP016174.1"/>
</dbReference>
<feature type="signal peptide" evidence="4">
    <location>
        <begin position="1"/>
        <end position="23"/>
    </location>
</feature>
<dbReference type="Gene3D" id="3.40.50.1820">
    <property type="entry name" value="alpha/beta hydrolase"/>
    <property type="match status" value="1"/>
</dbReference>
<dbReference type="Proteomes" id="UP000093695">
    <property type="component" value="Chromosome"/>
</dbReference>
<evidence type="ECO:0000256" key="2">
    <source>
        <dbReference type="ARBA" id="ARBA00022963"/>
    </source>
</evidence>
<keyword evidence="2" id="KW-0442">Lipid degradation</keyword>
<dbReference type="PANTHER" id="PTHR10272">
    <property type="entry name" value="PLATELET-ACTIVATING FACTOR ACETYLHYDROLASE"/>
    <property type="match status" value="1"/>
</dbReference>
<accession>A0A193C9B0</accession>
<evidence type="ECO:0000313" key="6">
    <source>
        <dbReference type="Proteomes" id="UP000093695"/>
    </source>
</evidence>
<dbReference type="SUPFAM" id="SSF53474">
    <property type="entry name" value="alpha/beta-Hydrolases"/>
    <property type="match status" value="1"/>
</dbReference>
<dbReference type="STRING" id="31958.SD37_39440"/>
<keyword evidence="6" id="KW-1185">Reference proteome</keyword>
<sequence length="363" mass="38329">MRRLLVTLAVLAAVVSLASPASAEATSLTLPPPTGSRPVGATDLHLIDDSRRDPWVPTGPRELMVSMFYPALLPTGPRRPYLTLAEATAFLTESGIPDIDPARVAGVRTSARVDAPPLPGKRALVVLSPGFGKPRATLTGLAEELASKGFVVAVIGHNHESHGTAFPDGHVTGCAACGSDSTLLPPVRAADVSFVLDTLTGPSSRWSWLIDRTRIGMAGHSIGGYSTPTAMVTDQRIRAGADLDGRLWSPIPASGIDRPFLLLGRESEYTPAGPDTTWAANWPHLTGWKRWISVATAGHASFTDVGVLGEQLGLSKPGLLGGLRGMELTRAYVSAFFDAHLRGGHQPLLDGPVAGNPEIKFWN</sequence>
<dbReference type="GO" id="GO:0003847">
    <property type="term" value="F:1-alkyl-2-acetylglycerophosphocholine esterase activity"/>
    <property type="evidence" value="ECO:0007669"/>
    <property type="project" value="TreeGrafter"/>
</dbReference>
<proteinExistence type="predicted"/>
<dbReference type="InterPro" id="IPR029058">
    <property type="entry name" value="AB_hydrolase_fold"/>
</dbReference>
<dbReference type="AlphaFoldDB" id="A0A193C9B0"/>
<gene>
    <name evidence="5" type="ORF">SD37_39440</name>
</gene>